<name>A0A7W7YZV2_9BRAD</name>
<keyword evidence="2" id="KW-1185">Reference proteome</keyword>
<protein>
    <submittedName>
        <fullName evidence="1">Uncharacterized protein</fullName>
    </submittedName>
</protein>
<proteinExistence type="predicted"/>
<dbReference type="AlphaFoldDB" id="A0A7W7YZV2"/>
<sequence length="45" mass="4784">MDIPIGWVGSGGAFSGEADRFAAGKRVKTGVWLREYQTSQAGARV</sequence>
<dbReference type="EMBL" id="JACHIH010000001">
    <property type="protein sequence ID" value="MBB5045386.1"/>
    <property type="molecule type" value="Genomic_DNA"/>
</dbReference>
<dbReference type="RefSeq" id="WP_184253136.1">
    <property type="nucleotide sequence ID" value="NZ_JACHIH010000001.1"/>
</dbReference>
<evidence type="ECO:0000313" key="2">
    <source>
        <dbReference type="Proteomes" id="UP000542353"/>
    </source>
</evidence>
<dbReference type="Proteomes" id="UP000542353">
    <property type="component" value="Unassembled WGS sequence"/>
</dbReference>
<gene>
    <name evidence="1" type="ORF">HNR60_000115</name>
</gene>
<accession>A0A7W7YZV2</accession>
<reference evidence="1 2" key="1">
    <citation type="submission" date="2020-08" db="EMBL/GenBank/DDBJ databases">
        <title>Genomic Encyclopedia of Type Strains, Phase IV (KMG-IV): sequencing the most valuable type-strain genomes for metagenomic binning, comparative biology and taxonomic classification.</title>
        <authorList>
            <person name="Goeker M."/>
        </authorList>
    </citation>
    <scope>NUCLEOTIDE SEQUENCE [LARGE SCALE GENOMIC DNA]</scope>
    <source>
        <strain evidence="1 2">DSM 12706</strain>
    </source>
</reference>
<evidence type="ECO:0000313" key="1">
    <source>
        <dbReference type="EMBL" id="MBB5045386.1"/>
    </source>
</evidence>
<organism evidence="1 2">
    <name type="scientific">Rhodopseudomonas rhenobacensis</name>
    <dbReference type="NCBI Taxonomy" id="87461"/>
    <lineage>
        <taxon>Bacteria</taxon>
        <taxon>Pseudomonadati</taxon>
        <taxon>Pseudomonadota</taxon>
        <taxon>Alphaproteobacteria</taxon>
        <taxon>Hyphomicrobiales</taxon>
        <taxon>Nitrobacteraceae</taxon>
        <taxon>Rhodopseudomonas</taxon>
    </lineage>
</organism>
<comment type="caution">
    <text evidence="1">The sequence shown here is derived from an EMBL/GenBank/DDBJ whole genome shotgun (WGS) entry which is preliminary data.</text>
</comment>